<dbReference type="EMBL" id="FNMV01000007">
    <property type="protein sequence ID" value="SDX15837.1"/>
    <property type="molecule type" value="Genomic_DNA"/>
</dbReference>
<name>A0A1H2ZES5_9FLAO</name>
<reference evidence="3" key="1">
    <citation type="submission" date="2016-10" db="EMBL/GenBank/DDBJ databases">
        <authorList>
            <person name="Varghese N."/>
            <person name="Submissions S."/>
        </authorList>
    </citation>
    <scope>NUCLEOTIDE SEQUENCE [LARGE SCALE GENOMIC DNA]</scope>
    <source>
        <strain evidence="3">DSM 15718</strain>
    </source>
</reference>
<evidence type="ECO:0000313" key="3">
    <source>
        <dbReference type="Proteomes" id="UP000198569"/>
    </source>
</evidence>
<keyword evidence="1" id="KW-0732">Signal</keyword>
<keyword evidence="3" id="KW-1185">Reference proteome</keyword>
<dbReference type="AlphaFoldDB" id="A0A1H2ZES5"/>
<dbReference type="Proteomes" id="UP000198569">
    <property type="component" value="Unassembled WGS sequence"/>
</dbReference>
<dbReference type="InterPro" id="IPR025514">
    <property type="entry name" value="DUF4402"/>
</dbReference>
<evidence type="ECO:0000256" key="1">
    <source>
        <dbReference type="SAM" id="SignalP"/>
    </source>
</evidence>
<accession>A0A1H2ZES5</accession>
<evidence type="ECO:0008006" key="4">
    <source>
        <dbReference type="Google" id="ProtNLM"/>
    </source>
</evidence>
<sequence length="181" mass="18380">MKKNLLTLATILTIGFFTNNAMAQTSAEVSTTTAGAKLIKPMTLVQDSPLHFGTINVLAGAGGTVVMNSDSNSRTFSSGVASGIVAPAPTNAAYTVTGTKNVTYALTLPTTIVVAETLVPANTMTISALKARFNGESVDAVTSTLSATGTDSFTVGGTLTVAASQNAGIYAATFKVSVDYN</sequence>
<feature type="chain" id="PRO_5011473228" description="DUF4402 domain-containing protein" evidence="1">
    <location>
        <begin position="24"/>
        <end position="181"/>
    </location>
</feature>
<proteinExistence type="predicted"/>
<protein>
    <recommendedName>
        <fullName evidence="4">DUF4402 domain-containing protein</fullName>
    </recommendedName>
</protein>
<gene>
    <name evidence="2" type="ORF">SAMN05444338_107167</name>
</gene>
<dbReference type="RefSeq" id="WP_245709641.1">
    <property type="nucleotide sequence ID" value="NZ_FNMV01000007.1"/>
</dbReference>
<feature type="signal peptide" evidence="1">
    <location>
        <begin position="1"/>
        <end position="23"/>
    </location>
</feature>
<dbReference type="Pfam" id="PF14352">
    <property type="entry name" value="DUF4402"/>
    <property type="match status" value="1"/>
</dbReference>
<dbReference type="STRING" id="229203.SAMN05444338_107167"/>
<evidence type="ECO:0000313" key="2">
    <source>
        <dbReference type="EMBL" id="SDX15837.1"/>
    </source>
</evidence>
<organism evidence="2 3">
    <name type="scientific">Flavobacterium degerlachei</name>
    <dbReference type="NCBI Taxonomy" id="229203"/>
    <lineage>
        <taxon>Bacteria</taxon>
        <taxon>Pseudomonadati</taxon>
        <taxon>Bacteroidota</taxon>
        <taxon>Flavobacteriia</taxon>
        <taxon>Flavobacteriales</taxon>
        <taxon>Flavobacteriaceae</taxon>
        <taxon>Flavobacterium</taxon>
    </lineage>
</organism>